<organism evidence="3 4">
    <name type="scientific">Diacronema lutheri</name>
    <name type="common">Unicellular marine alga</name>
    <name type="synonym">Monochrysis lutheri</name>
    <dbReference type="NCBI Taxonomy" id="2081491"/>
    <lineage>
        <taxon>Eukaryota</taxon>
        <taxon>Haptista</taxon>
        <taxon>Haptophyta</taxon>
        <taxon>Pavlovophyceae</taxon>
        <taxon>Pavlovales</taxon>
        <taxon>Pavlovaceae</taxon>
        <taxon>Diacronema</taxon>
    </lineage>
</organism>
<dbReference type="Proteomes" id="UP000751190">
    <property type="component" value="Unassembled WGS sequence"/>
</dbReference>
<accession>A0A8J6C0T7</accession>
<keyword evidence="2" id="KW-0732">Signal</keyword>
<comment type="caution">
    <text evidence="3">The sequence shown here is derived from an EMBL/GenBank/DDBJ whole genome shotgun (WGS) entry which is preliminary data.</text>
</comment>
<evidence type="ECO:0000313" key="4">
    <source>
        <dbReference type="Proteomes" id="UP000751190"/>
    </source>
</evidence>
<sequence length="403" mass="41128">MAIARLALLAAAAAAGTGAHAHVFAPAATRSPLLALRSPRPPASAAAARAPQPAARASAAVGAREASAAPRARGGGALRTLLRASLVGVVLSLRVARVAAGLVWLWLPASLYWLLPVVERAAAAGDTPLAAAMRGSEALEQLVDMACTTVYLPVVGILYAILIGVTIEALWARQAHLAEQLTADCARAAMLLPALDAALGAEPVRHATSVRLLRAHMLALLDMFGPDPAAAAARAAAVGDAAPAGADASELLQLHELLGRAAAPAGRANAADALGAARAEVRELVLHACARASALRARLPPVHWATLTGLAFSLAYAFWIVATGPGPGATAAAALNCGSPRIRLLFSGLVGAMSFAAKMIADLETPLSGQYRIREVEVASLPLLRRAIADADIELAELERAGR</sequence>
<dbReference type="EMBL" id="JAGTXO010000093">
    <property type="protein sequence ID" value="KAG8456969.1"/>
    <property type="molecule type" value="Genomic_DNA"/>
</dbReference>
<feature type="chain" id="PRO_5035177529" evidence="2">
    <location>
        <begin position="22"/>
        <end position="403"/>
    </location>
</feature>
<evidence type="ECO:0000256" key="1">
    <source>
        <dbReference type="SAM" id="Phobius"/>
    </source>
</evidence>
<keyword evidence="1" id="KW-0472">Membrane</keyword>
<keyword evidence="1" id="KW-0812">Transmembrane</keyword>
<feature type="signal peptide" evidence="2">
    <location>
        <begin position="1"/>
        <end position="21"/>
    </location>
</feature>
<protein>
    <submittedName>
        <fullName evidence="3">Uncharacterized protein</fullName>
    </submittedName>
</protein>
<reference evidence="3" key="1">
    <citation type="submission" date="2021-05" db="EMBL/GenBank/DDBJ databases">
        <title>The genome of the haptophyte Pavlova lutheri (Diacronema luteri, Pavlovales) - a model for lipid biosynthesis in eukaryotic algae.</title>
        <authorList>
            <person name="Hulatt C.J."/>
            <person name="Posewitz M.C."/>
        </authorList>
    </citation>
    <scope>NUCLEOTIDE SEQUENCE</scope>
    <source>
        <strain evidence="3">NIVA-4/92</strain>
    </source>
</reference>
<feature type="transmembrane region" description="Helical" evidence="1">
    <location>
        <begin position="150"/>
        <end position="171"/>
    </location>
</feature>
<dbReference type="AlphaFoldDB" id="A0A8J6C0T7"/>
<evidence type="ECO:0000313" key="3">
    <source>
        <dbReference type="EMBL" id="KAG8456969.1"/>
    </source>
</evidence>
<gene>
    <name evidence="3" type="ORF">KFE25_009754</name>
</gene>
<evidence type="ECO:0000256" key="2">
    <source>
        <dbReference type="SAM" id="SignalP"/>
    </source>
</evidence>
<keyword evidence="4" id="KW-1185">Reference proteome</keyword>
<proteinExistence type="predicted"/>
<dbReference type="OrthoDB" id="10649145at2759"/>
<dbReference type="InterPro" id="IPR025333">
    <property type="entry name" value="DUF4239"/>
</dbReference>
<keyword evidence="1" id="KW-1133">Transmembrane helix</keyword>
<name>A0A8J6C0T7_DIALT</name>
<dbReference type="Pfam" id="PF14023">
    <property type="entry name" value="Bestrophin-like"/>
    <property type="match status" value="1"/>
</dbReference>